<evidence type="ECO:0000313" key="3">
    <source>
        <dbReference type="Proteomes" id="UP000693942"/>
    </source>
</evidence>
<reference evidence="2" key="1">
    <citation type="submission" date="2021-04" db="EMBL/GenBank/DDBJ databases">
        <title>First draft genome resource for Brassicaceae pathogens Fusarium oxysporum f. sp. raphani and Fusarium oxysporum f. sp. rapae.</title>
        <authorList>
            <person name="Asai S."/>
        </authorList>
    </citation>
    <scope>NUCLEOTIDE SEQUENCE</scope>
    <source>
        <strain evidence="2">Tf1262</strain>
    </source>
</reference>
<accession>A0A8J5UEP6</accession>
<feature type="region of interest" description="Disordered" evidence="1">
    <location>
        <begin position="1"/>
        <end position="57"/>
    </location>
</feature>
<dbReference type="EMBL" id="JAELUR010000001">
    <property type="protein sequence ID" value="KAG7438139.1"/>
    <property type="molecule type" value="Genomic_DNA"/>
</dbReference>
<dbReference type="AlphaFoldDB" id="A0A8J5UEP6"/>
<evidence type="ECO:0000313" key="2">
    <source>
        <dbReference type="EMBL" id="KAG7438139.1"/>
    </source>
</evidence>
<feature type="region of interest" description="Disordered" evidence="1">
    <location>
        <begin position="84"/>
        <end position="105"/>
    </location>
</feature>
<comment type="caution">
    <text evidence="2">The sequence shown here is derived from an EMBL/GenBank/DDBJ whole genome shotgun (WGS) entry which is preliminary data.</text>
</comment>
<gene>
    <name evidence="2" type="ORF">Forpi1262_v000004</name>
</gene>
<sequence>MDKADAVPAVISETNPRNPTKILPESIPSEMSNQGGQDFVAAQDENEEDDDDSALGEDFASSTASLTSSILEYRKFQGRTFNSDKYETEYFAPNDERQKESIDIS</sequence>
<feature type="compositionally biased region" description="Acidic residues" evidence="1">
    <location>
        <begin position="44"/>
        <end position="55"/>
    </location>
</feature>
<name>A0A8J5UEP6_FUSOX</name>
<organism evidence="2 3">
    <name type="scientific">Fusarium oxysporum f. sp. raphani</name>
    <dbReference type="NCBI Taxonomy" id="96318"/>
    <lineage>
        <taxon>Eukaryota</taxon>
        <taxon>Fungi</taxon>
        <taxon>Dikarya</taxon>
        <taxon>Ascomycota</taxon>
        <taxon>Pezizomycotina</taxon>
        <taxon>Sordariomycetes</taxon>
        <taxon>Hypocreomycetidae</taxon>
        <taxon>Hypocreales</taxon>
        <taxon>Nectriaceae</taxon>
        <taxon>Fusarium</taxon>
        <taxon>Fusarium oxysporum species complex</taxon>
    </lineage>
</organism>
<proteinExistence type="predicted"/>
<dbReference type="Proteomes" id="UP000693942">
    <property type="component" value="Unassembled WGS sequence"/>
</dbReference>
<evidence type="ECO:0000256" key="1">
    <source>
        <dbReference type="SAM" id="MobiDB-lite"/>
    </source>
</evidence>
<protein>
    <submittedName>
        <fullName evidence="2">Uncharacterized protein</fullName>
    </submittedName>
</protein>